<feature type="transmembrane region" description="Helical" evidence="5">
    <location>
        <begin position="422"/>
        <end position="442"/>
    </location>
</feature>
<dbReference type="EMBL" id="PJZH01000006">
    <property type="protein sequence ID" value="PLR36515.1"/>
    <property type="molecule type" value="Genomic_DNA"/>
</dbReference>
<sequence length="460" mass="48762">MPYRTVVAVIYLSGFFIDLITLFSAGVAYPAIGRALHASLAQLAWVSNGYMLGLTVVIPLSAWLMQRLDAQRIMLLSLALFSLATLGAGSAAHIESLIGWRVIQGLGGGLLIPVGQTLAYRLYPPHQRARLSAAIMLVGLLAPALSPVLGGLLADHVSWRGLFFASLPLSLLTLCLAACTLRPSPPTGERAPLDKRGLLIFSVALALLLLGLTGIAQHALRWQPWALAAAGALLLAAGLRHCRTHPRPLLAPALLHDPLLRMAMLIYQTIPGLFMGVSLVAMLFLQNDLAMTAAQAGAMMVPWALGAFIAIATTGRLFNRLGPRPLLVAGCLAQGAGMLLLAQIDHAGQHPLLVAAYALMGLGGSLCSSTAQSSAFLTVPDTLLAEASALWNINRQLSFCLGVTGVSLLFSLLQQHLGTVRAYHSCFCLVAVSALFPLLRALRIDNRGTVQRIALSKENV</sequence>
<dbReference type="OrthoDB" id="9812221at2"/>
<protein>
    <submittedName>
        <fullName evidence="7">MFS transporter</fullName>
    </submittedName>
</protein>
<name>A0A2N5E5S2_9GAMM</name>
<feature type="transmembrane region" description="Helical" evidence="5">
    <location>
        <begin position="259"/>
        <end position="284"/>
    </location>
</feature>
<dbReference type="GO" id="GO:0022857">
    <property type="term" value="F:transmembrane transporter activity"/>
    <property type="evidence" value="ECO:0007669"/>
    <property type="project" value="InterPro"/>
</dbReference>
<feature type="transmembrane region" description="Helical" evidence="5">
    <location>
        <begin position="159"/>
        <end position="178"/>
    </location>
</feature>
<dbReference type="PANTHER" id="PTHR42718:SF39">
    <property type="entry name" value="ACTINORHODIN TRANSPORTER-RELATED"/>
    <property type="match status" value="1"/>
</dbReference>
<dbReference type="Pfam" id="PF07690">
    <property type="entry name" value="MFS_1"/>
    <property type="match status" value="1"/>
</dbReference>
<feature type="transmembrane region" description="Helical" evidence="5">
    <location>
        <begin position="222"/>
        <end position="239"/>
    </location>
</feature>
<keyword evidence="3 5" id="KW-1133">Transmembrane helix</keyword>
<feature type="transmembrane region" description="Helical" evidence="5">
    <location>
        <begin position="73"/>
        <end position="92"/>
    </location>
</feature>
<reference evidence="7 8" key="1">
    <citation type="submission" date="2017-12" db="EMBL/GenBank/DDBJ databases">
        <title>Characterization of six clinical isolates of Enterochimera gen. nov., a novel genus of the Yersiniaciae family and the three species Enterochimera arupensis sp. nov., Enterochimera coloradensis sp. nov, and Enterochimera californica sp. nov.</title>
        <authorList>
            <person name="Rossi A."/>
            <person name="Fisher M."/>
        </authorList>
    </citation>
    <scope>NUCLEOTIDE SEQUENCE [LARGE SCALE GENOMIC DNA]</scope>
    <source>
        <strain evidence="8">2016-Iso4</strain>
    </source>
</reference>
<feature type="domain" description="Major facilitator superfamily (MFS) profile" evidence="6">
    <location>
        <begin position="7"/>
        <end position="443"/>
    </location>
</feature>
<keyword evidence="4 5" id="KW-0472">Membrane</keyword>
<dbReference type="InterPro" id="IPR036259">
    <property type="entry name" value="MFS_trans_sf"/>
</dbReference>
<comment type="caution">
    <text evidence="7">The sequence shown here is derived from an EMBL/GenBank/DDBJ whole genome shotgun (WGS) entry which is preliminary data.</text>
</comment>
<accession>A0A2N5E5S2</accession>
<organism evidence="7 8">
    <name type="scientific">Chimaeribacter coloradensis</name>
    <dbReference type="NCBI Taxonomy" id="2060068"/>
    <lineage>
        <taxon>Bacteria</taxon>
        <taxon>Pseudomonadati</taxon>
        <taxon>Pseudomonadota</taxon>
        <taxon>Gammaproteobacteria</taxon>
        <taxon>Enterobacterales</taxon>
        <taxon>Yersiniaceae</taxon>
        <taxon>Chimaeribacter</taxon>
    </lineage>
</organism>
<evidence type="ECO:0000313" key="8">
    <source>
        <dbReference type="Proteomes" id="UP000234503"/>
    </source>
</evidence>
<feature type="transmembrane region" description="Helical" evidence="5">
    <location>
        <begin position="7"/>
        <end position="32"/>
    </location>
</feature>
<keyword evidence="2 5" id="KW-0812">Transmembrane</keyword>
<evidence type="ECO:0000256" key="2">
    <source>
        <dbReference type="ARBA" id="ARBA00022692"/>
    </source>
</evidence>
<dbReference type="Gene3D" id="1.20.1720.10">
    <property type="entry name" value="Multidrug resistance protein D"/>
    <property type="match status" value="1"/>
</dbReference>
<proteinExistence type="predicted"/>
<feature type="transmembrane region" description="Helical" evidence="5">
    <location>
        <begin position="326"/>
        <end position="344"/>
    </location>
</feature>
<feature type="transmembrane region" description="Helical" evidence="5">
    <location>
        <begin position="98"/>
        <end position="119"/>
    </location>
</feature>
<keyword evidence="8" id="KW-1185">Reference proteome</keyword>
<dbReference type="AlphaFoldDB" id="A0A2N5E5S2"/>
<dbReference type="Gene3D" id="1.20.1250.20">
    <property type="entry name" value="MFS general substrate transporter like domains"/>
    <property type="match status" value="1"/>
</dbReference>
<dbReference type="GO" id="GO:0016020">
    <property type="term" value="C:membrane"/>
    <property type="evidence" value="ECO:0007669"/>
    <property type="project" value="UniProtKB-SubCell"/>
</dbReference>
<dbReference type="RefSeq" id="WP_101824089.1">
    <property type="nucleotide sequence ID" value="NZ_PJZH01000006.1"/>
</dbReference>
<feature type="transmembrane region" description="Helical" evidence="5">
    <location>
        <begin position="44"/>
        <end position="64"/>
    </location>
</feature>
<feature type="transmembrane region" description="Helical" evidence="5">
    <location>
        <begin position="198"/>
        <end position="216"/>
    </location>
</feature>
<evidence type="ECO:0000259" key="6">
    <source>
        <dbReference type="PROSITE" id="PS50850"/>
    </source>
</evidence>
<dbReference type="PANTHER" id="PTHR42718">
    <property type="entry name" value="MAJOR FACILITATOR SUPERFAMILY MULTIDRUG TRANSPORTER MFSC"/>
    <property type="match status" value="1"/>
</dbReference>
<dbReference type="PROSITE" id="PS50850">
    <property type="entry name" value="MFS"/>
    <property type="match status" value="1"/>
</dbReference>
<evidence type="ECO:0000256" key="1">
    <source>
        <dbReference type="ARBA" id="ARBA00004141"/>
    </source>
</evidence>
<evidence type="ECO:0000256" key="4">
    <source>
        <dbReference type="ARBA" id="ARBA00023136"/>
    </source>
</evidence>
<comment type="subcellular location">
    <subcellularLocation>
        <location evidence="1">Membrane</location>
        <topology evidence="1">Multi-pass membrane protein</topology>
    </subcellularLocation>
</comment>
<feature type="transmembrane region" description="Helical" evidence="5">
    <location>
        <begin position="131"/>
        <end position="153"/>
    </location>
</feature>
<evidence type="ECO:0000313" key="7">
    <source>
        <dbReference type="EMBL" id="PLR36515.1"/>
    </source>
</evidence>
<dbReference type="InterPro" id="IPR011701">
    <property type="entry name" value="MFS"/>
</dbReference>
<feature type="transmembrane region" description="Helical" evidence="5">
    <location>
        <begin position="397"/>
        <end position="416"/>
    </location>
</feature>
<dbReference type="SUPFAM" id="SSF103473">
    <property type="entry name" value="MFS general substrate transporter"/>
    <property type="match status" value="1"/>
</dbReference>
<gene>
    <name evidence="7" type="ORF">CYR32_09175</name>
</gene>
<dbReference type="Proteomes" id="UP000234503">
    <property type="component" value="Unassembled WGS sequence"/>
</dbReference>
<evidence type="ECO:0000256" key="5">
    <source>
        <dbReference type="SAM" id="Phobius"/>
    </source>
</evidence>
<dbReference type="InterPro" id="IPR020846">
    <property type="entry name" value="MFS_dom"/>
</dbReference>
<evidence type="ECO:0000256" key="3">
    <source>
        <dbReference type="ARBA" id="ARBA00022989"/>
    </source>
</evidence>
<feature type="transmembrane region" description="Helical" evidence="5">
    <location>
        <begin position="296"/>
        <end position="314"/>
    </location>
</feature>
<feature type="transmembrane region" description="Helical" evidence="5">
    <location>
        <begin position="356"/>
        <end position="377"/>
    </location>
</feature>